<dbReference type="SUPFAM" id="SSF46785">
    <property type="entry name" value="Winged helix' DNA-binding domain"/>
    <property type="match status" value="1"/>
</dbReference>
<keyword evidence="7" id="KW-1185">Reference proteome</keyword>
<dbReference type="Proteomes" id="UP001518990">
    <property type="component" value="Unassembled WGS sequence"/>
</dbReference>
<dbReference type="CDD" id="cd00090">
    <property type="entry name" value="HTH_ARSR"/>
    <property type="match status" value="1"/>
</dbReference>
<dbReference type="PANTHER" id="PTHR43712:SF2">
    <property type="entry name" value="O-METHYLTRANSFERASE CICE"/>
    <property type="match status" value="1"/>
</dbReference>
<evidence type="ECO:0000313" key="6">
    <source>
        <dbReference type="EMBL" id="MBO1075239.1"/>
    </source>
</evidence>
<organism evidence="6 7">
    <name type="scientific">Roseomonas marmotae</name>
    <dbReference type="NCBI Taxonomy" id="2768161"/>
    <lineage>
        <taxon>Bacteria</taxon>
        <taxon>Pseudomonadati</taxon>
        <taxon>Pseudomonadota</taxon>
        <taxon>Alphaproteobacteria</taxon>
        <taxon>Acetobacterales</taxon>
        <taxon>Roseomonadaceae</taxon>
        <taxon>Roseomonas</taxon>
    </lineage>
</organism>
<proteinExistence type="predicted"/>
<evidence type="ECO:0000259" key="4">
    <source>
        <dbReference type="Pfam" id="PF00891"/>
    </source>
</evidence>
<evidence type="ECO:0000256" key="3">
    <source>
        <dbReference type="ARBA" id="ARBA00022691"/>
    </source>
</evidence>
<feature type="domain" description="O-methyltransferase C-terminal" evidence="4">
    <location>
        <begin position="100"/>
        <end position="305"/>
    </location>
</feature>
<dbReference type="EMBL" id="JACTNF010000010">
    <property type="protein sequence ID" value="MBO1075239.1"/>
    <property type="molecule type" value="Genomic_DNA"/>
</dbReference>
<gene>
    <name evidence="6" type="ORF">IAI60_11530</name>
</gene>
<dbReference type="InterPro" id="IPR036390">
    <property type="entry name" value="WH_DNA-bd_sf"/>
</dbReference>
<dbReference type="Pfam" id="PF08100">
    <property type="entry name" value="Dimerisation"/>
    <property type="match status" value="1"/>
</dbReference>
<reference evidence="6 7" key="1">
    <citation type="submission" date="2020-09" db="EMBL/GenBank/DDBJ databases">
        <title>Roseomonas.</title>
        <authorList>
            <person name="Zhu W."/>
        </authorList>
    </citation>
    <scope>NUCLEOTIDE SEQUENCE [LARGE SCALE GENOMIC DNA]</scope>
    <source>
        <strain evidence="6 7">1311</strain>
    </source>
</reference>
<dbReference type="PROSITE" id="PS51683">
    <property type="entry name" value="SAM_OMT_II"/>
    <property type="match status" value="1"/>
</dbReference>
<dbReference type="InterPro" id="IPR036388">
    <property type="entry name" value="WH-like_DNA-bd_sf"/>
</dbReference>
<dbReference type="InterPro" id="IPR029063">
    <property type="entry name" value="SAM-dependent_MTases_sf"/>
</dbReference>
<comment type="caution">
    <text evidence="6">The sequence shown here is derived from an EMBL/GenBank/DDBJ whole genome shotgun (WGS) entry which is preliminary data.</text>
</comment>
<dbReference type="InterPro" id="IPR011991">
    <property type="entry name" value="ArsR-like_HTH"/>
</dbReference>
<name>A0ABS3KCP4_9PROT</name>
<evidence type="ECO:0000256" key="1">
    <source>
        <dbReference type="ARBA" id="ARBA00022603"/>
    </source>
</evidence>
<dbReference type="InterPro" id="IPR001077">
    <property type="entry name" value="COMT_C"/>
</dbReference>
<keyword evidence="1" id="KW-0489">Methyltransferase</keyword>
<accession>A0ABS3KCP4</accession>
<evidence type="ECO:0000313" key="7">
    <source>
        <dbReference type="Proteomes" id="UP001518990"/>
    </source>
</evidence>
<dbReference type="InterPro" id="IPR012967">
    <property type="entry name" value="COMT_dimerisation"/>
</dbReference>
<dbReference type="Gene3D" id="3.40.50.150">
    <property type="entry name" value="Vaccinia Virus protein VP39"/>
    <property type="match status" value="1"/>
</dbReference>
<protein>
    <submittedName>
        <fullName evidence="6">ArsR family transcriptional regulator</fullName>
    </submittedName>
</protein>
<dbReference type="Gene3D" id="1.10.10.10">
    <property type="entry name" value="Winged helix-like DNA-binding domain superfamily/Winged helix DNA-binding domain"/>
    <property type="match status" value="1"/>
</dbReference>
<dbReference type="PANTHER" id="PTHR43712">
    <property type="entry name" value="PUTATIVE (AFU_ORTHOLOGUE AFUA_4G14580)-RELATED"/>
    <property type="match status" value="1"/>
</dbReference>
<dbReference type="Pfam" id="PF00891">
    <property type="entry name" value="Methyltransf_2"/>
    <property type="match status" value="1"/>
</dbReference>
<dbReference type="SUPFAM" id="SSF53335">
    <property type="entry name" value="S-adenosyl-L-methionine-dependent methyltransferases"/>
    <property type="match status" value="1"/>
</dbReference>
<sequence>MVQMITGHWVTQIIHGAAMAGYAEHLHRGPASAEELARLAGMNPSAVFRHLRACAGLGLVTFDEGRFTATPLLDTLRRDHPQSLRGFAMSQAAPGHWLPWARFGEALRSGIPQTVPALGAEIFEYYRHNPQEADAFTEAMDGFSAATASEVARVLDAKGAGRVVDVGGAGGALLVPFLEANPSLKGTLFDLPNVLEGEAFSNVPERIRGRIDRVGGDFFESVPPADLYLLKWILHDWDNEQCVTILRNCRRSITPGGRIAIIELVLGEMGEGGLAPLMDMNMLVMLPGRERSLAEYSDLLARAGFGEVVLTRTQSPMAVITAVPSSQSISERSVSYPAAVK</sequence>
<dbReference type="InterPro" id="IPR016461">
    <property type="entry name" value="COMT-like"/>
</dbReference>
<keyword evidence="2" id="KW-0808">Transferase</keyword>
<evidence type="ECO:0000259" key="5">
    <source>
        <dbReference type="Pfam" id="PF08100"/>
    </source>
</evidence>
<evidence type="ECO:0000256" key="2">
    <source>
        <dbReference type="ARBA" id="ARBA00022679"/>
    </source>
</evidence>
<feature type="domain" description="O-methyltransferase dimerisation" evidence="5">
    <location>
        <begin position="3"/>
        <end position="72"/>
    </location>
</feature>
<keyword evidence="3" id="KW-0949">S-adenosyl-L-methionine</keyword>